<sequence>MKINYLNTIYSQVDKGVVKQLRQCLAYPGVFYVTHQYSKERKEYEKYYINKDGSFYTGLIPRLLEYARKKKLDLEVDYSYRETLKVENKPSVKELTFRGYQLKLIEDVINYQRGIIQSPTGSGKTEMMIGVISCFPSSKVLILAHTLDIVNQTATRIKKYGFKNVSVITGSRKEKLNQITLSTIQSFSKFDPSLYSTFFDIVFIDEAHHAAASQYGKVFNEILSPIRIGFTATPVIDKYKELVAEGYLGPVIGKLSIEEAGELGILATPKIKLLAVPEIQSIKDLSSYKAIYRAAIINSNVRNLLIVNEVERNKKENKTVLIIIKEIEHGINLESLCTKFGINVKFVRGSTDGEAREKIRQTLNNKECDCVISTAVWREGIDIPDLDCVIIGDVGKSHIMVKQVVGRGLRKTKDKEVVEVIDFLDPYKYLARHTIQRLQIYVNSGWL</sequence>
<evidence type="ECO:0000313" key="3">
    <source>
        <dbReference type="EMBL" id="QJA70390.1"/>
    </source>
</evidence>
<reference evidence="3" key="1">
    <citation type="submission" date="2020-03" db="EMBL/GenBank/DDBJ databases">
        <title>The deep terrestrial virosphere.</title>
        <authorList>
            <person name="Holmfeldt K."/>
            <person name="Nilsson E."/>
            <person name="Simone D."/>
            <person name="Lopez-Fernandez M."/>
            <person name="Wu X."/>
            <person name="de Brujin I."/>
            <person name="Lundin D."/>
            <person name="Andersson A."/>
            <person name="Bertilsson S."/>
            <person name="Dopson M."/>
        </authorList>
    </citation>
    <scope>NUCLEOTIDE SEQUENCE</scope>
    <source>
        <strain evidence="3">MM415A03762</strain>
    </source>
</reference>
<dbReference type="GO" id="GO:0000403">
    <property type="term" value="F:Y-form DNA binding"/>
    <property type="evidence" value="ECO:0007669"/>
    <property type="project" value="TreeGrafter"/>
</dbReference>
<proteinExistence type="predicted"/>
<dbReference type="SUPFAM" id="SSF52540">
    <property type="entry name" value="P-loop containing nucleoside triphosphate hydrolases"/>
    <property type="match status" value="1"/>
</dbReference>
<dbReference type="GO" id="GO:0005524">
    <property type="term" value="F:ATP binding"/>
    <property type="evidence" value="ECO:0007669"/>
    <property type="project" value="InterPro"/>
</dbReference>
<dbReference type="Pfam" id="PF04851">
    <property type="entry name" value="ResIII"/>
    <property type="match status" value="1"/>
</dbReference>
<gene>
    <name evidence="3" type="ORF">MM415A03762_0016</name>
</gene>
<accession>A0A6M3JKN7</accession>
<dbReference type="GO" id="GO:0016787">
    <property type="term" value="F:hydrolase activity"/>
    <property type="evidence" value="ECO:0007669"/>
    <property type="project" value="InterPro"/>
</dbReference>
<dbReference type="SMART" id="SM00487">
    <property type="entry name" value="DEXDc"/>
    <property type="match status" value="1"/>
</dbReference>
<dbReference type="EMBL" id="MT141788">
    <property type="protein sequence ID" value="QJA70390.1"/>
    <property type="molecule type" value="Genomic_DNA"/>
</dbReference>
<dbReference type="CDD" id="cd17926">
    <property type="entry name" value="DEXHc_RE"/>
    <property type="match status" value="1"/>
</dbReference>
<dbReference type="SMART" id="SM00490">
    <property type="entry name" value="HELICc"/>
    <property type="match status" value="1"/>
</dbReference>
<dbReference type="GO" id="GO:0061749">
    <property type="term" value="F:forked DNA-dependent helicase activity"/>
    <property type="evidence" value="ECO:0007669"/>
    <property type="project" value="TreeGrafter"/>
</dbReference>
<dbReference type="Gene3D" id="3.40.50.300">
    <property type="entry name" value="P-loop containing nucleotide triphosphate hydrolases"/>
    <property type="match status" value="2"/>
</dbReference>
<dbReference type="AlphaFoldDB" id="A0A6M3JKN7"/>
<evidence type="ECO:0000259" key="1">
    <source>
        <dbReference type="PROSITE" id="PS51192"/>
    </source>
</evidence>
<dbReference type="GO" id="GO:0070125">
    <property type="term" value="P:mitochondrial translational elongation"/>
    <property type="evidence" value="ECO:0007669"/>
    <property type="project" value="TreeGrafter"/>
</dbReference>
<name>A0A6M3JKN7_9ZZZZ</name>
<dbReference type="InterPro" id="IPR014001">
    <property type="entry name" value="Helicase_ATP-bd"/>
</dbReference>
<dbReference type="GO" id="GO:0032042">
    <property type="term" value="P:mitochondrial DNA metabolic process"/>
    <property type="evidence" value="ECO:0007669"/>
    <property type="project" value="TreeGrafter"/>
</dbReference>
<dbReference type="GO" id="GO:0036121">
    <property type="term" value="F:double-stranded DNA helicase activity"/>
    <property type="evidence" value="ECO:0007669"/>
    <property type="project" value="TreeGrafter"/>
</dbReference>
<dbReference type="InterPro" id="IPR027417">
    <property type="entry name" value="P-loop_NTPase"/>
</dbReference>
<dbReference type="InterPro" id="IPR001650">
    <property type="entry name" value="Helicase_C-like"/>
</dbReference>
<dbReference type="PROSITE" id="PS51192">
    <property type="entry name" value="HELICASE_ATP_BIND_1"/>
    <property type="match status" value="1"/>
</dbReference>
<feature type="domain" description="Helicase C-terminal" evidence="2">
    <location>
        <begin position="300"/>
        <end position="447"/>
    </location>
</feature>
<dbReference type="GO" id="GO:0005759">
    <property type="term" value="C:mitochondrial matrix"/>
    <property type="evidence" value="ECO:0007669"/>
    <property type="project" value="TreeGrafter"/>
</dbReference>
<protein>
    <submittedName>
        <fullName evidence="3">Putative type III restriction enzyme</fullName>
    </submittedName>
</protein>
<dbReference type="PANTHER" id="PTHR47396:SF1">
    <property type="entry name" value="ATP-DEPENDENT HELICASE IRC3-RELATED"/>
    <property type="match status" value="1"/>
</dbReference>
<organism evidence="3">
    <name type="scientific">viral metagenome</name>
    <dbReference type="NCBI Taxonomy" id="1070528"/>
    <lineage>
        <taxon>unclassified sequences</taxon>
        <taxon>metagenomes</taxon>
        <taxon>organismal metagenomes</taxon>
    </lineage>
</organism>
<dbReference type="InterPro" id="IPR050742">
    <property type="entry name" value="Helicase_Restrict-Modif_Enz"/>
</dbReference>
<feature type="domain" description="Helicase ATP-binding" evidence="1">
    <location>
        <begin position="105"/>
        <end position="252"/>
    </location>
</feature>
<evidence type="ECO:0000259" key="2">
    <source>
        <dbReference type="PROSITE" id="PS51194"/>
    </source>
</evidence>
<dbReference type="InterPro" id="IPR006935">
    <property type="entry name" value="Helicase/UvrB_N"/>
</dbReference>
<dbReference type="PANTHER" id="PTHR47396">
    <property type="entry name" value="TYPE I RESTRICTION ENZYME ECOKI R PROTEIN"/>
    <property type="match status" value="1"/>
</dbReference>
<dbReference type="Pfam" id="PF00271">
    <property type="entry name" value="Helicase_C"/>
    <property type="match status" value="1"/>
</dbReference>
<dbReference type="PROSITE" id="PS51194">
    <property type="entry name" value="HELICASE_CTER"/>
    <property type="match status" value="1"/>
</dbReference>